<dbReference type="InterPro" id="IPR033140">
    <property type="entry name" value="Lipase_GDXG_put_SER_AS"/>
</dbReference>
<comment type="similarity">
    <text evidence="1">Belongs to the 'GDXG' lipolytic enzyme family.</text>
</comment>
<dbReference type="PROSITE" id="PS01174">
    <property type="entry name" value="LIPASE_GDXG_SER"/>
    <property type="match status" value="1"/>
</dbReference>
<evidence type="ECO:0000313" key="5">
    <source>
        <dbReference type="EMBL" id="KAK2168986.1"/>
    </source>
</evidence>
<accession>A0AAD9NHZ6</accession>
<dbReference type="InterPro" id="IPR050300">
    <property type="entry name" value="GDXG_lipolytic_enzyme"/>
</dbReference>
<dbReference type="PANTHER" id="PTHR48081">
    <property type="entry name" value="AB HYDROLASE SUPERFAMILY PROTEIN C4A8.06C"/>
    <property type="match status" value="1"/>
</dbReference>
<proteinExistence type="inferred from homology"/>
<evidence type="ECO:0000259" key="4">
    <source>
        <dbReference type="Pfam" id="PF07859"/>
    </source>
</evidence>
<sequence>MGFARRYGVDSNRIVVAGDSAGATLAAAVALKLRDTYLRGPKLKMQVLLYPALQTIDFNTPSYQKNVCDPALDQAYMVSFWLWYAFGSNGTADFSLKDFARNYHTTASAKAKYARYVDWRLLPAKTYTPHHKRNAMRFRCGSTRLWRRVERVFTNPYFSPLLTSTTRGLPRTYIMVMDHDVLKDEGIMFARRLEAGGVKVKLAQCPGTHGLFNLMGMKYAQRELGNIAKYITDYV</sequence>
<feature type="active site" evidence="3">
    <location>
        <position position="20"/>
    </location>
</feature>
<dbReference type="InterPro" id="IPR029058">
    <property type="entry name" value="AB_hydrolase_fold"/>
</dbReference>
<keyword evidence="2" id="KW-0378">Hydrolase</keyword>
<reference evidence="5" key="1">
    <citation type="journal article" date="2023" name="Mol. Biol. Evol.">
        <title>Third-Generation Sequencing Reveals the Adaptive Role of the Epigenome in Three Deep-Sea Polychaetes.</title>
        <authorList>
            <person name="Perez M."/>
            <person name="Aroh O."/>
            <person name="Sun Y."/>
            <person name="Lan Y."/>
            <person name="Juniper S.K."/>
            <person name="Young C.R."/>
            <person name="Angers B."/>
            <person name="Qian P.Y."/>
        </authorList>
    </citation>
    <scope>NUCLEOTIDE SEQUENCE</scope>
    <source>
        <strain evidence="5">R07B-5</strain>
    </source>
</reference>
<feature type="domain" description="Alpha/beta hydrolase fold-3" evidence="4">
    <location>
        <begin position="148"/>
        <end position="208"/>
    </location>
</feature>
<comment type="caution">
    <text evidence="5">The sequence shown here is derived from an EMBL/GenBank/DDBJ whole genome shotgun (WGS) entry which is preliminary data.</text>
</comment>
<dbReference type="EMBL" id="JAODUO010001209">
    <property type="protein sequence ID" value="KAK2168986.1"/>
    <property type="molecule type" value="Genomic_DNA"/>
</dbReference>
<dbReference type="GO" id="GO:0016787">
    <property type="term" value="F:hydrolase activity"/>
    <property type="evidence" value="ECO:0007669"/>
    <property type="project" value="UniProtKB-KW"/>
</dbReference>
<evidence type="ECO:0000256" key="1">
    <source>
        <dbReference type="ARBA" id="ARBA00010515"/>
    </source>
</evidence>
<protein>
    <recommendedName>
        <fullName evidence="4">Alpha/beta hydrolase fold-3 domain-containing protein</fullName>
    </recommendedName>
</protein>
<keyword evidence="6" id="KW-1185">Reference proteome</keyword>
<dbReference type="Pfam" id="PF07859">
    <property type="entry name" value="Abhydrolase_3"/>
    <property type="match status" value="2"/>
</dbReference>
<organism evidence="5 6">
    <name type="scientific">Ridgeia piscesae</name>
    <name type="common">Tubeworm</name>
    <dbReference type="NCBI Taxonomy" id="27915"/>
    <lineage>
        <taxon>Eukaryota</taxon>
        <taxon>Metazoa</taxon>
        <taxon>Spiralia</taxon>
        <taxon>Lophotrochozoa</taxon>
        <taxon>Annelida</taxon>
        <taxon>Polychaeta</taxon>
        <taxon>Sedentaria</taxon>
        <taxon>Canalipalpata</taxon>
        <taxon>Sabellida</taxon>
        <taxon>Siboglinidae</taxon>
        <taxon>Ridgeia</taxon>
    </lineage>
</organism>
<evidence type="ECO:0000313" key="6">
    <source>
        <dbReference type="Proteomes" id="UP001209878"/>
    </source>
</evidence>
<dbReference type="SUPFAM" id="SSF53474">
    <property type="entry name" value="alpha/beta-Hydrolases"/>
    <property type="match status" value="1"/>
</dbReference>
<feature type="domain" description="Alpha/beta hydrolase fold-3" evidence="4">
    <location>
        <begin position="6"/>
        <end position="92"/>
    </location>
</feature>
<gene>
    <name evidence="5" type="ORF">NP493_1210g00002</name>
</gene>
<dbReference type="PANTHER" id="PTHR48081:SF8">
    <property type="entry name" value="ALPHA_BETA HYDROLASE FOLD-3 DOMAIN-CONTAINING PROTEIN-RELATED"/>
    <property type="match status" value="1"/>
</dbReference>
<dbReference type="Gene3D" id="3.40.50.1820">
    <property type="entry name" value="alpha/beta hydrolase"/>
    <property type="match status" value="1"/>
</dbReference>
<dbReference type="AlphaFoldDB" id="A0AAD9NHZ6"/>
<evidence type="ECO:0000256" key="2">
    <source>
        <dbReference type="ARBA" id="ARBA00022801"/>
    </source>
</evidence>
<dbReference type="Proteomes" id="UP001209878">
    <property type="component" value="Unassembled WGS sequence"/>
</dbReference>
<name>A0AAD9NHZ6_RIDPI</name>
<evidence type="ECO:0000256" key="3">
    <source>
        <dbReference type="PROSITE-ProRule" id="PRU10038"/>
    </source>
</evidence>
<dbReference type="InterPro" id="IPR013094">
    <property type="entry name" value="AB_hydrolase_3"/>
</dbReference>